<reference evidence="3 4" key="1">
    <citation type="submission" date="2022-10" db="EMBL/GenBank/DDBJ databases">
        <title>Draft genome assembly of moderately radiation resistant bacterium Metabacillus halosaccharovorans.</title>
        <authorList>
            <person name="Pal S."/>
            <person name="Gopinathan A."/>
        </authorList>
    </citation>
    <scope>NUCLEOTIDE SEQUENCE [LARGE SCALE GENOMIC DNA]</scope>
    <source>
        <strain evidence="3 4">VITHBRA001</strain>
    </source>
</reference>
<comment type="caution">
    <text evidence="3">The sequence shown here is derived from an EMBL/GenBank/DDBJ whole genome shotgun (WGS) entry which is preliminary data.</text>
</comment>
<accession>A0ABT3DN99</accession>
<name>A0ABT3DN99_9BACI</name>
<keyword evidence="4" id="KW-1185">Reference proteome</keyword>
<dbReference type="Proteomes" id="UP001526147">
    <property type="component" value="Unassembled WGS sequence"/>
</dbReference>
<evidence type="ECO:0000313" key="3">
    <source>
        <dbReference type="EMBL" id="MCV9888006.1"/>
    </source>
</evidence>
<dbReference type="RefSeq" id="WP_264144211.1">
    <property type="nucleotide sequence ID" value="NZ_JAOYEY010000048.1"/>
</dbReference>
<organism evidence="3 4">
    <name type="scientific">Metabacillus halosaccharovorans</name>
    <dbReference type="NCBI Taxonomy" id="930124"/>
    <lineage>
        <taxon>Bacteria</taxon>
        <taxon>Bacillati</taxon>
        <taxon>Bacillota</taxon>
        <taxon>Bacilli</taxon>
        <taxon>Bacillales</taxon>
        <taxon>Bacillaceae</taxon>
        <taxon>Metabacillus</taxon>
    </lineage>
</organism>
<evidence type="ECO:0000259" key="2">
    <source>
        <dbReference type="Pfam" id="PF13115"/>
    </source>
</evidence>
<evidence type="ECO:0000256" key="1">
    <source>
        <dbReference type="SAM" id="SignalP"/>
    </source>
</evidence>
<evidence type="ECO:0000313" key="4">
    <source>
        <dbReference type="Proteomes" id="UP001526147"/>
    </source>
</evidence>
<sequence length="156" mass="18013">MRKRFSYSIAALFVMILTACSNEQEVVTLYKQENPINLVIYIPETFTDNQQETIKVKLTQSGEPVEDADYVHFEIWNQEGTVHYEMEQAKKEKNGVYSVRKDFNEEGLYFVQVHASNDGSIIMPQKQFVVGKLTEKDVEFLESHEKPQSGGHEGHH</sequence>
<gene>
    <name evidence="3" type="ORF">OIH86_20370</name>
</gene>
<dbReference type="InterPro" id="IPR032693">
    <property type="entry name" value="YtkA-like_dom"/>
</dbReference>
<feature type="chain" id="PRO_5046311787" evidence="1">
    <location>
        <begin position="24"/>
        <end position="156"/>
    </location>
</feature>
<keyword evidence="1" id="KW-0732">Signal</keyword>
<feature type="domain" description="YtkA-like" evidence="2">
    <location>
        <begin position="31"/>
        <end position="114"/>
    </location>
</feature>
<feature type="signal peptide" evidence="1">
    <location>
        <begin position="1"/>
        <end position="23"/>
    </location>
</feature>
<proteinExistence type="predicted"/>
<dbReference type="Pfam" id="PF13115">
    <property type="entry name" value="YtkA"/>
    <property type="match status" value="1"/>
</dbReference>
<dbReference type="EMBL" id="JAOYEY010000048">
    <property type="protein sequence ID" value="MCV9888006.1"/>
    <property type="molecule type" value="Genomic_DNA"/>
</dbReference>
<protein>
    <submittedName>
        <fullName evidence="3">FixH family protein</fullName>
    </submittedName>
</protein>
<dbReference type="PROSITE" id="PS51257">
    <property type="entry name" value="PROKAR_LIPOPROTEIN"/>
    <property type="match status" value="1"/>
</dbReference>